<gene>
    <name evidence="2" type="ORF">C1SCF055_LOCUS3255</name>
    <name evidence="3" type="ORF">C1SCF055_LOCUS35164</name>
</gene>
<keyword evidence="6" id="KW-1185">Reference proteome</keyword>
<dbReference type="Proteomes" id="UP001152797">
    <property type="component" value="Unassembled WGS sequence"/>
</dbReference>
<evidence type="ECO:0000313" key="3">
    <source>
        <dbReference type="EMBL" id="CAI4009833.1"/>
    </source>
</evidence>
<dbReference type="SUPFAM" id="SSF50685">
    <property type="entry name" value="Barwin-like endoglucanases"/>
    <property type="match status" value="1"/>
</dbReference>
<sequence>MLHFFLLISAAALDEHEAALKQDSECTSAECTLSALQLLGTWKLNSAATTADLNADVAVDVDGDFSNSSSDFPLYGYHHWATTTMYGDAPRSACGGIDTHRLVQGTRYHNVASAQSMWRNCNGNGACWCGQAGGGSGTTGMGCLSCAKGRFLRSAYGQKGKALYSLAQEESEDESEDPFMSEEIIVVVGDLCPHPGNEDWCPNRAGLKNAYGSFNHLDFSHYPNSVPHSRSIPNKNFVFSRIDCPGDLKQRYYSMSHCR</sequence>
<dbReference type="EMBL" id="CAMXCT010000166">
    <property type="protein sequence ID" value="CAI3974891.1"/>
    <property type="molecule type" value="Genomic_DNA"/>
</dbReference>
<evidence type="ECO:0000313" key="2">
    <source>
        <dbReference type="EMBL" id="CAI3974891.1"/>
    </source>
</evidence>
<evidence type="ECO:0000313" key="5">
    <source>
        <dbReference type="EMBL" id="CAL4762203.1"/>
    </source>
</evidence>
<protein>
    <submittedName>
        <fullName evidence="5">Endoglucanase-5 (Cellulase V ) (Endo-1,4-beta-glucanase V) (EG V) (Endoglucanase V)</fullName>
    </submittedName>
</protein>
<reference evidence="2" key="1">
    <citation type="submission" date="2022-10" db="EMBL/GenBank/DDBJ databases">
        <authorList>
            <person name="Chen Y."/>
            <person name="Dougan E. K."/>
            <person name="Chan C."/>
            <person name="Rhodes N."/>
            <person name="Thang M."/>
        </authorList>
    </citation>
    <scope>NUCLEOTIDE SEQUENCE</scope>
</reference>
<evidence type="ECO:0000313" key="6">
    <source>
        <dbReference type="Proteomes" id="UP001152797"/>
    </source>
</evidence>
<dbReference type="EMBL" id="CAMXCT030004655">
    <property type="protein sequence ID" value="CAL4797145.1"/>
    <property type="molecule type" value="Genomic_DNA"/>
</dbReference>
<dbReference type="EMBL" id="CAMXCT020000166">
    <property type="protein sequence ID" value="CAL1128266.1"/>
    <property type="molecule type" value="Genomic_DNA"/>
</dbReference>
<accession>A0A9P1BN52</accession>
<feature type="chain" id="PRO_5043269616" evidence="1">
    <location>
        <begin position="19"/>
        <end position="259"/>
    </location>
</feature>
<dbReference type="AlphaFoldDB" id="A0A9P1BN52"/>
<feature type="signal peptide" evidence="1">
    <location>
        <begin position="1"/>
        <end position="18"/>
    </location>
</feature>
<name>A0A9P1BN52_9DINO</name>
<organism evidence="2">
    <name type="scientific">Cladocopium goreaui</name>
    <dbReference type="NCBI Taxonomy" id="2562237"/>
    <lineage>
        <taxon>Eukaryota</taxon>
        <taxon>Sar</taxon>
        <taxon>Alveolata</taxon>
        <taxon>Dinophyceae</taxon>
        <taxon>Suessiales</taxon>
        <taxon>Symbiodiniaceae</taxon>
        <taxon>Cladocopium</taxon>
    </lineage>
</organism>
<dbReference type="InterPro" id="IPR036908">
    <property type="entry name" value="RlpA-like_sf"/>
</dbReference>
<dbReference type="EMBL" id="CAMXCT030000166">
    <property type="protein sequence ID" value="CAL4762203.1"/>
    <property type="molecule type" value="Genomic_DNA"/>
</dbReference>
<keyword evidence="1" id="KW-0732">Signal</keyword>
<comment type="caution">
    <text evidence="2">The sequence shown here is derived from an EMBL/GenBank/DDBJ whole genome shotgun (WGS) entry which is preliminary data.</text>
</comment>
<dbReference type="EMBL" id="CAMXCT020004655">
    <property type="protein sequence ID" value="CAL1163208.1"/>
    <property type="molecule type" value="Genomic_DNA"/>
</dbReference>
<dbReference type="OrthoDB" id="6038816at2759"/>
<dbReference type="Pfam" id="PF22514">
    <property type="entry name" value="EXPB1_D1"/>
    <property type="match status" value="1"/>
</dbReference>
<reference evidence="4" key="2">
    <citation type="submission" date="2024-04" db="EMBL/GenBank/DDBJ databases">
        <authorList>
            <person name="Chen Y."/>
            <person name="Shah S."/>
            <person name="Dougan E. K."/>
            <person name="Thang M."/>
            <person name="Chan C."/>
        </authorList>
    </citation>
    <scope>NUCLEOTIDE SEQUENCE [LARGE SCALE GENOMIC DNA]</scope>
</reference>
<evidence type="ECO:0000256" key="1">
    <source>
        <dbReference type="SAM" id="SignalP"/>
    </source>
</evidence>
<evidence type="ECO:0000313" key="4">
    <source>
        <dbReference type="EMBL" id="CAL1128266.1"/>
    </source>
</evidence>
<dbReference type="Gene3D" id="2.40.40.10">
    <property type="entry name" value="RlpA-like domain"/>
    <property type="match status" value="1"/>
</dbReference>
<dbReference type="EMBL" id="CAMXCT010004655">
    <property type="protein sequence ID" value="CAI4009833.1"/>
    <property type="molecule type" value="Genomic_DNA"/>
</dbReference>
<proteinExistence type="predicted"/>